<keyword evidence="3 5" id="KW-1133">Transmembrane helix</keyword>
<dbReference type="STRING" id="398720.MED217_06539"/>
<reference evidence="6 7" key="1">
    <citation type="journal article" date="2007" name="Nature">
        <title>Light stimulates growth of proteorhodopsin-containing marine Flavobacteria.</title>
        <authorList>
            <person name="Gomez-Consarnau L."/>
            <person name="Gonzalez J.M."/>
            <person name="Coll-Llado M."/>
            <person name="Gourdon P."/>
            <person name="Pascher T."/>
            <person name="Neutze R."/>
            <person name="Pedros-Alio C."/>
            <person name="Pinhassi J."/>
        </authorList>
    </citation>
    <scope>NUCLEOTIDE SEQUENCE [LARGE SCALE GENOMIC DNA]</scope>
    <source>
        <strain evidence="6 7">MED217</strain>
    </source>
</reference>
<dbReference type="HOGENOM" id="CLU_104196_0_2_10"/>
<dbReference type="eggNOG" id="COG3296">
    <property type="taxonomic scope" value="Bacteria"/>
</dbReference>
<feature type="transmembrane region" description="Helical" evidence="5">
    <location>
        <begin position="62"/>
        <end position="86"/>
    </location>
</feature>
<evidence type="ECO:0000256" key="1">
    <source>
        <dbReference type="ARBA" id="ARBA00004141"/>
    </source>
</evidence>
<proteinExistence type="predicted"/>
<evidence type="ECO:0000256" key="2">
    <source>
        <dbReference type="ARBA" id="ARBA00022692"/>
    </source>
</evidence>
<keyword evidence="7" id="KW-1185">Reference proteome</keyword>
<dbReference type="OrthoDB" id="9808930at2"/>
<dbReference type="InterPro" id="IPR019109">
    <property type="entry name" value="MamF_MmsF"/>
</dbReference>
<keyword evidence="4 5" id="KW-0472">Membrane</keyword>
<evidence type="ECO:0000256" key="5">
    <source>
        <dbReference type="SAM" id="Phobius"/>
    </source>
</evidence>
<dbReference type="Pfam" id="PF09685">
    <property type="entry name" value="MamF_MmsF"/>
    <property type="match status" value="1"/>
</dbReference>
<comment type="caution">
    <text evidence="6">The sequence shown here is derived from an EMBL/GenBank/DDBJ whole genome shotgun (WGS) entry which is preliminary data.</text>
</comment>
<keyword evidence="2 5" id="KW-0812">Transmembrane</keyword>
<evidence type="ECO:0000256" key="4">
    <source>
        <dbReference type="ARBA" id="ARBA00023136"/>
    </source>
</evidence>
<sequence>MENTITTGQKNTATFIHLSVFAQFLFPLGNFIAPLLIWASLKRNSVFVDNHGRRALNFQMSTLLYTIGLVIIAIPFVAYQVLQIVSKQGHFDLENHFDHFVLPNDASGLIITALAFGLLLLALFVVTLFSVISAAVSASNGEEYKY</sequence>
<accession>A3XRP2</accession>
<evidence type="ECO:0008006" key="8">
    <source>
        <dbReference type="Google" id="ProtNLM"/>
    </source>
</evidence>
<protein>
    <recommendedName>
        <fullName evidence="8">DUF4870 domain-containing protein</fullName>
    </recommendedName>
</protein>
<comment type="subcellular location">
    <subcellularLocation>
        <location evidence="1">Membrane</location>
        <topology evidence="1">Multi-pass membrane protein</topology>
    </subcellularLocation>
</comment>
<organism evidence="6 7">
    <name type="scientific">Leeuwenhoekiella blandensis (strain CECT 7118 / CCUG 51940 / KCTC 22103 / MED217)</name>
    <name type="common">Flavobacterium sp. (strain MED217)</name>
    <dbReference type="NCBI Taxonomy" id="398720"/>
    <lineage>
        <taxon>Bacteria</taxon>
        <taxon>Pseudomonadati</taxon>
        <taxon>Bacteroidota</taxon>
        <taxon>Flavobacteriia</taxon>
        <taxon>Flavobacteriales</taxon>
        <taxon>Flavobacteriaceae</taxon>
        <taxon>Leeuwenhoekiella</taxon>
    </lineage>
</organism>
<feature type="transmembrane region" description="Helical" evidence="5">
    <location>
        <begin position="20"/>
        <end position="41"/>
    </location>
</feature>
<dbReference type="AlphaFoldDB" id="A3XRP2"/>
<evidence type="ECO:0000313" key="6">
    <source>
        <dbReference type="EMBL" id="EAQ47776.1"/>
    </source>
</evidence>
<dbReference type="RefSeq" id="WP_009779689.1">
    <property type="nucleotide sequence ID" value="NZ_CH672395.1"/>
</dbReference>
<dbReference type="EMBL" id="AANC01000015">
    <property type="protein sequence ID" value="EAQ47776.1"/>
    <property type="molecule type" value="Genomic_DNA"/>
</dbReference>
<name>A3XRP2_LEEBM</name>
<feature type="transmembrane region" description="Helical" evidence="5">
    <location>
        <begin position="106"/>
        <end position="136"/>
    </location>
</feature>
<evidence type="ECO:0000256" key="3">
    <source>
        <dbReference type="ARBA" id="ARBA00022989"/>
    </source>
</evidence>
<feature type="non-terminal residue" evidence="6">
    <location>
        <position position="146"/>
    </location>
</feature>
<gene>
    <name evidence="6" type="ORF">MED217_06539</name>
</gene>
<evidence type="ECO:0000313" key="7">
    <source>
        <dbReference type="Proteomes" id="UP000001601"/>
    </source>
</evidence>
<dbReference type="Proteomes" id="UP000001601">
    <property type="component" value="Unassembled WGS sequence"/>
</dbReference>